<dbReference type="EMBL" id="LGRX02017950">
    <property type="protein sequence ID" value="KAK3260252.1"/>
    <property type="molecule type" value="Genomic_DNA"/>
</dbReference>
<protein>
    <recommendedName>
        <fullName evidence="3">BZIP domain-containing protein</fullName>
    </recommendedName>
</protein>
<comment type="caution">
    <text evidence="4">The sequence shown here is derived from an EMBL/GenBank/DDBJ whole genome shotgun (WGS) entry which is preliminary data.</text>
</comment>
<proteinExistence type="predicted"/>
<dbReference type="PROSITE" id="PS00036">
    <property type="entry name" value="BZIP_BASIC"/>
    <property type="match status" value="1"/>
</dbReference>
<dbReference type="Proteomes" id="UP001190700">
    <property type="component" value="Unassembled WGS sequence"/>
</dbReference>
<feature type="compositionally biased region" description="Basic and acidic residues" evidence="2">
    <location>
        <begin position="165"/>
        <end position="175"/>
    </location>
</feature>
<name>A0AAE0KTK3_9CHLO</name>
<dbReference type="GO" id="GO:0003700">
    <property type="term" value="F:DNA-binding transcription factor activity"/>
    <property type="evidence" value="ECO:0007669"/>
    <property type="project" value="InterPro"/>
</dbReference>
<evidence type="ECO:0000313" key="5">
    <source>
        <dbReference type="Proteomes" id="UP001190700"/>
    </source>
</evidence>
<dbReference type="AlphaFoldDB" id="A0AAE0KTK3"/>
<accession>A0AAE0KTK3</accession>
<evidence type="ECO:0000256" key="2">
    <source>
        <dbReference type="SAM" id="MobiDB-lite"/>
    </source>
</evidence>
<dbReference type="CDD" id="cd14686">
    <property type="entry name" value="bZIP"/>
    <property type="match status" value="1"/>
</dbReference>
<organism evidence="4 5">
    <name type="scientific">Cymbomonas tetramitiformis</name>
    <dbReference type="NCBI Taxonomy" id="36881"/>
    <lineage>
        <taxon>Eukaryota</taxon>
        <taxon>Viridiplantae</taxon>
        <taxon>Chlorophyta</taxon>
        <taxon>Pyramimonadophyceae</taxon>
        <taxon>Pyramimonadales</taxon>
        <taxon>Pyramimonadaceae</taxon>
        <taxon>Cymbomonas</taxon>
    </lineage>
</organism>
<keyword evidence="5" id="KW-1185">Reference proteome</keyword>
<gene>
    <name evidence="4" type="ORF">CYMTET_30778</name>
</gene>
<keyword evidence="1" id="KW-0175">Coiled coil</keyword>
<evidence type="ECO:0000259" key="3">
    <source>
        <dbReference type="PROSITE" id="PS00036"/>
    </source>
</evidence>
<evidence type="ECO:0000256" key="1">
    <source>
        <dbReference type="SAM" id="Coils"/>
    </source>
</evidence>
<feature type="region of interest" description="Disordered" evidence="2">
    <location>
        <begin position="1"/>
        <end position="28"/>
    </location>
</feature>
<feature type="coiled-coil region" evidence="1">
    <location>
        <begin position="193"/>
        <end position="292"/>
    </location>
</feature>
<sequence>MEENVNTPMVVSEVSPSSTPEEAAKAANSSVSVLSAAPKVSVPASISKVSAAFDSSSFRSEDRQAPASNVASAVISSVLANISSSASKAQTASLAPSSSEMHEAVSFSAIAAAIAASAPSEGAASASDLALASGQAISPLAIRSTGDTPMADSGETAKPSRKVQRRDMTKRREQNRVASQKYRERRKQRGEAMNEMATELNALKVRITEVEKAEDRLENWEDAVNQREEDLQKLQLELEMERRQIERKNATTAVVAAAAGVLGKGTVTPASIRQLLQTVRAAQRELEIRQRSELCEQLQDMKMLVQVPTASFRLLCCLTQVSPWLPGVDCTGCWYRDGCQVLIARAAGVAMAASQA</sequence>
<dbReference type="InterPro" id="IPR004827">
    <property type="entry name" value="bZIP"/>
</dbReference>
<feature type="domain" description="BZIP" evidence="3">
    <location>
        <begin position="170"/>
        <end position="185"/>
    </location>
</feature>
<feature type="compositionally biased region" description="Low complexity" evidence="2">
    <location>
        <begin position="7"/>
        <end position="28"/>
    </location>
</feature>
<reference evidence="4 5" key="1">
    <citation type="journal article" date="2015" name="Genome Biol. Evol.">
        <title>Comparative Genomics of a Bacterivorous Green Alga Reveals Evolutionary Causalities and Consequences of Phago-Mixotrophic Mode of Nutrition.</title>
        <authorList>
            <person name="Burns J.A."/>
            <person name="Paasch A."/>
            <person name="Narechania A."/>
            <person name="Kim E."/>
        </authorList>
    </citation>
    <scope>NUCLEOTIDE SEQUENCE [LARGE SCALE GENOMIC DNA]</scope>
    <source>
        <strain evidence="4 5">PLY_AMNH</strain>
    </source>
</reference>
<feature type="region of interest" description="Disordered" evidence="2">
    <location>
        <begin position="143"/>
        <end position="192"/>
    </location>
</feature>
<evidence type="ECO:0000313" key="4">
    <source>
        <dbReference type="EMBL" id="KAK3260252.1"/>
    </source>
</evidence>